<reference evidence="1" key="1">
    <citation type="journal article" date="2014" name="Int. J. Syst. Evol. Microbiol.">
        <title>Complete genome sequence of Corynebacterium casei LMG S-19264T (=DSM 44701T), isolated from a smear-ripened cheese.</title>
        <authorList>
            <consortium name="US DOE Joint Genome Institute (JGI-PGF)"/>
            <person name="Walter F."/>
            <person name="Albersmeier A."/>
            <person name="Kalinowski J."/>
            <person name="Ruckert C."/>
        </authorList>
    </citation>
    <scope>NUCLEOTIDE SEQUENCE</scope>
    <source>
        <strain evidence="1">CGMCC 4.7306</strain>
    </source>
</reference>
<dbReference type="Proteomes" id="UP000613840">
    <property type="component" value="Unassembled WGS sequence"/>
</dbReference>
<accession>A0A917S9W2</accession>
<protein>
    <submittedName>
        <fullName evidence="1">Uncharacterized protein</fullName>
    </submittedName>
</protein>
<reference evidence="1" key="2">
    <citation type="submission" date="2020-09" db="EMBL/GenBank/DDBJ databases">
        <authorList>
            <person name="Sun Q."/>
            <person name="Zhou Y."/>
        </authorList>
    </citation>
    <scope>NUCLEOTIDE SEQUENCE</scope>
    <source>
        <strain evidence="1">CGMCC 4.7306</strain>
    </source>
</reference>
<keyword evidence="2" id="KW-1185">Reference proteome</keyword>
<evidence type="ECO:0000313" key="1">
    <source>
        <dbReference type="EMBL" id="GGL66041.1"/>
    </source>
</evidence>
<dbReference type="EMBL" id="BMMZ01000005">
    <property type="protein sequence ID" value="GGL66041.1"/>
    <property type="molecule type" value="Genomic_DNA"/>
</dbReference>
<name>A0A917S9W2_9ACTN</name>
<sequence length="67" mass="7444">MNQLGHSMLKPLGALLFDCELLTQLGNFAVRLHHSTANSGDRPVGDHVPHYVTRVRLRPAATVMPRE</sequence>
<gene>
    <name evidence="1" type="ORF">GCM10011575_25650</name>
</gene>
<organism evidence="1 2">
    <name type="scientific">Microlunatus endophyticus</name>
    <dbReference type="NCBI Taxonomy" id="1716077"/>
    <lineage>
        <taxon>Bacteria</taxon>
        <taxon>Bacillati</taxon>
        <taxon>Actinomycetota</taxon>
        <taxon>Actinomycetes</taxon>
        <taxon>Propionibacteriales</taxon>
        <taxon>Propionibacteriaceae</taxon>
        <taxon>Microlunatus</taxon>
    </lineage>
</organism>
<dbReference type="AlphaFoldDB" id="A0A917S9W2"/>
<comment type="caution">
    <text evidence="1">The sequence shown here is derived from an EMBL/GenBank/DDBJ whole genome shotgun (WGS) entry which is preliminary data.</text>
</comment>
<evidence type="ECO:0000313" key="2">
    <source>
        <dbReference type="Proteomes" id="UP000613840"/>
    </source>
</evidence>
<proteinExistence type="predicted"/>